<proteinExistence type="predicted"/>
<gene>
    <name evidence="1" type="ORF">GCM10010310_73780</name>
</gene>
<comment type="caution">
    <text evidence="1">The sequence shown here is derived from an EMBL/GenBank/DDBJ whole genome shotgun (WGS) entry which is preliminary data.</text>
</comment>
<accession>A0ABN3TGH4</accession>
<organism evidence="1 2">
    <name type="scientific">Streptomyces violaceolatus</name>
    <dbReference type="NCBI Taxonomy" id="67378"/>
    <lineage>
        <taxon>Bacteria</taxon>
        <taxon>Bacillati</taxon>
        <taxon>Actinomycetota</taxon>
        <taxon>Actinomycetes</taxon>
        <taxon>Kitasatosporales</taxon>
        <taxon>Streptomycetaceae</taxon>
        <taxon>Streptomyces</taxon>
        <taxon>Streptomyces violaceoruber group</taxon>
    </lineage>
</organism>
<keyword evidence="2" id="KW-1185">Reference proteome</keyword>
<reference evidence="1 2" key="1">
    <citation type="journal article" date="2019" name="Int. J. Syst. Evol. Microbiol.">
        <title>The Global Catalogue of Microorganisms (GCM) 10K type strain sequencing project: providing services to taxonomists for standard genome sequencing and annotation.</title>
        <authorList>
            <consortium name="The Broad Institute Genomics Platform"/>
            <consortium name="The Broad Institute Genome Sequencing Center for Infectious Disease"/>
            <person name="Wu L."/>
            <person name="Ma J."/>
        </authorList>
    </citation>
    <scope>NUCLEOTIDE SEQUENCE [LARGE SCALE GENOMIC DNA]</scope>
    <source>
        <strain evidence="1 2">JCM 4531</strain>
    </source>
</reference>
<evidence type="ECO:0000313" key="2">
    <source>
        <dbReference type="Proteomes" id="UP001499989"/>
    </source>
</evidence>
<evidence type="ECO:0000313" key="1">
    <source>
        <dbReference type="EMBL" id="GAA2702649.1"/>
    </source>
</evidence>
<protein>
    <submittedName>
        <fullName evidence="1">Uncharacterized protein</fullName>
    </submittedName>
</protein>
<dbReference type="Proteomes" id="UP001499989">
    <property type="component" value="Unassembled WGS sequence"/>
</dbReference>
<dbReference type="EMBL" id="BAAASK010000038">
    <property type="protein sequence ID" value="GAA2702649.1"/>
    <property type="molecule type" value="Genomic_DNA"/>
</dbReference>
<sequence>MLIVHAPAPSVPGPLCRREYAHRLARERASLVGPTMGPTTVVQCACCRTVICGRGLWSSAWSGLTGGLTRMELVCVPGGLSRRVVVIRLQVFGGRMYRVRGEPR</sequence>
<name>A0ABN3TGH4_9ACTN</name>